<evidence type="ECO:0000256" key="2">
    <source>
        <dbReference type="SAM" id="MobiDB-lite"/>
    </source>
</evidence>
<evidence type="ECO:0000313" key="5">
    <source>
        <dbReference type="Proteomes" id="UP001152024"/>
    </source>
</evidence>
<gene>
    <name evidence="4" type="ORF">NW768_002215</name>
</gene>
<dbReference type="SUPFAM" id="SSF52540">
    <property type="entry name" value="P-loop containing nucleoside triphosphate hydrolases"/>
    <property type="match status" value="1"/>
</dbReference>
<dbReference type="Proteomes" id="UP001152024">
    <property type="component" value="Unassembled WGS sequence"/>
</dbReference>
<name>A0ABQ8RN73_FUSEQ</name>
<dbReference type="InterPro" id="IPR006073">
    <property type="entry name" value="GTP-bd"/>
</dbReference>
<keyword evidence="5" id="KW-1185">Reference proteome</keyword>
<reference evidence="4" key="1">
    <citation type="submission" date="2022-09" db="EMBL/GenBank/DDBJ databases">
        <title>Fusarium specimens isolated from Avocado Roots.</title>
        <authorList>
            <person name="Stajich J."/>
            <person name="Roper C."/>
            <person name="Heimlech-Rivalta G."/>
        </authorList>
    </citation>
    <scope>NUCLEOTIDE SEQUENCE</scope>
    <source>
        <strain evidence="4">CF00095</strain>
    </source>
</reference>
<dbReference type="PANTHER" id="PTHR32046:SF11">
    <property type="entry name" value="IMMUNE-ASSOCIATED NUCLEOTIDE-BINDING PROTEIN 10-LIKE"/>
    <property type="match status" value="1"/>
</dbReference>
<dbReference type="CDD" id="cd00882">
    <property type="entry name" value="Ras_like_GTPase"/>
    <property type="match status" value="1"/>
</dbReference>
<keyword evidence="1" id="KW-0175">Coiled coil</keyword>
<organism evidence="4 5">
    <name type="scientific">Fusarium equiseti</name>
    <name type="common">Fusarium scirpi</name>
    <dbReference type="NCBI Taxonomy" id="61235"/>
    <lineage>
        <taxon>Eukaryota</taxon>
        <taxon>Fungi</taxon>
        <taxon>Dikarya</taxon>
        <taxon>Ascomycota</taxon>
        <taxon>Pezizomycotina</taxon>
        <taxon>Sordariomycetes</taxon>
        <taxon>Hypocreomycetidae</taxon>
        <taxon>Hypocreales</taxon>
        <taxon>Nectriaceae</taxon>
        <taxon>Fusarium</taxon>
        <taxon>Fusarium incarnatum-equiseti species complex</taxon>
    </lineage>
</organism>
<feature type="domain" description="G" evidence="3">
    <location>
        <begin position="10"/>
        <end position="80"/>
    </location>
</feature>
<evidence type="ECO:0000313" key="4">
    <source>
        <dbReference type="EMBL" id="KAJ4138391.1"/>
    </source>
</evidence>
<accession>A0ABQ8RN73</accession>
<dbReference type="Gene3D" id="3.40.50.300">
    <property type="entry name" value="P-loop containing nucleotide triphosphate hydrolases"/>
    <property type="match status" value="1"/>
</dbReference>
<comment type="caution">
    <text evidence="4">The sequence shown here is derived from an EMBL/GenBank/DDBJ whole genome shotgun (WGS) entry which is preliminary data.</text>
</comment>
<evidence type="ECO:0000256" key="1">
    <source>
        <dbReference type="SAM" id="Coils"/>
    </source>
</evidence>
<dbReference type="InterPro" id="IPR027417">
    <property type="entry name" value="P-loop_NTPase"/>
</dbReference>
<sequence>MDHKPKDIYVALMGLTGAGKSSFINHCIKHEVIVGDGLQACTETVETFSFDYSPGVTIHLVDTPGFDDTNRQDSAVLRDISAWLSKSYTEKVLLSGILYLHRISDPRMQGSGKMSIHLLRKLCGKDAFKNVVLVTTMWELVEADVGNRREKEIEETEEFWGFMKRHGSQIRRHQNTAESAREILSMFVPQTSDVHPESVALAIQKELADEHKSLDQTGAGQLLDGTWAKEKEALKRELEDVREAVKAANEERDHMMAKLMQDQQKEMDINVKRIQMEQEKLRVTMEELHQERLSKYQQMLDEQMEVSRKLGKDLDERSRLGEEEREKRQMNTIQQREKLQEQETAISELQNRLSVADLSSTTLGSSEAELKSK</sequence>
<evidence type="ECO:0000259" key="3">
    <source>
        <dbReference type="Pfam" id="PF01926"/>
    </source>
</evidence>
<dbReference type="Pfam" id="PF01926">
    <property type="entry name" value="MMR_HSR1"/>
    <property type="match status" value="1"/>
</dbReference>
<dbReference type="PANTHER" id="PTHR32046">
    <property type="entry name" value="G DOMAIN-CONTAINING PROTEIN"/>
    <property type="match status" value="1"/>
</dbReference>
<protein>
    <recommendedName>
        <fullName evidence="3">G domain-containing protein</fullName>
    </recommendedName>
</protein>
<feature type="coiled-coil region" evidence="1">
    <location>
        <begin position="228"/>
        <end position="291"/>
    </location>
</feature>
<proteinExistence type="predicted"/>
<feature type="region of interest" description="Disordered" evidence="2">
    <location>
        <begin position="307"/>
        <end position="341"/>
    </location>
</feature>
<dbReference type="EMBL" id="JAOQBH010000003">
    <property type="protein sequence ID" value="KAJ4138391.1"/>
    <property type="molecule type" value="Genomic_DNA"/>
</dbReference>